<dbReference type="InterPro" id="IPR013196">
    <property type="entry name" value="HTH_11"/>
</dbReference>
<proteinExistence type="predicted"/>
<reference evidence="4" key="1">
    <citation type="submission" date="2023-07" db="EMBL/GenBank/DDBJ databases">
        <authorList>
            <person name="Aktuganov G."/>
            <person name="Boyko T."/>
            <person name="Delegan Y."/>
            <person name="Galimzianova N."/>
            <person name="Gilvanova E."/>
            <person name="Korobov V."/>
            <person name="Kuzmina L."/>
            <person name="Melentiev A."/>
            <person name="Milman P."/>
            <person name="Ryabova A."/>
            <person name="Stupak E."/>
            <person name="Yasakov T."/>
            <person name="Zharikova N."/>
            <person name="Zhurenko E."/>
        </authorList>
    </citation>
    <scope>NUCLEOTIDE SEQUENCE</scope>
    <source>
        <strain evidence="4">IB-739</strain>
    </source>
</reference>
<dbReference type="PANTHER" id="PTHR34580:SF9">
    <property type="entry name" value="SLL5097 PROTEIN"/>
    <property type="match status" value="1"/>
</dbReference>
<dbReference type="InterPro" id="IPR028349">
    <property type="entry name" value="PafC-like"/>
</dbReference>
<evidence type="ECO:0000313" key="5">
    <source>
        <dbReference type="Proteomes" id="UP001168883"/>
    </source>
</evidence>
<dbReference type="InterPro" id="IPR001034">
    <property type="entry name" value="DeoR_HTH"/>
</dbReference>
<keyword evidence="5" id="KW-1185">Reference proteome</keyword>
<dbReference type="SMART" id="SM00420">
    <property type="entry name" value="HTH_DEOR"/>
    <property type="match status" value="1"/>
</dbReference>
<dbReference type="Pfam" id="PF13280">
    <property type="entry name" value="WYL"/>
    <property type="match status" value="1"/>
</dbReference>
<dbReference type="InterPro" id="IPR036390">
    <property type="entry name" value="WH_DNA-bd_sf"/>
</dbReference>
<dbReference type="InterPro" id="IPR036388">
    <property type="entry name" value="WH-like_DNA-bd_sf"/>
</dbReference>
<dbReference type="PROSITE" id="PS51000">
    <property type="entry name" value="HTH_DEOR_2"/>
    <property type="match status" value="1"/>
</dbReference>
<evidence type="ECO:0000256" key="1">
    <source>
        <dbReference type="ARBA" id="ARBA00023015"/>
    </source>
</evidence>
<dbReference type="PIRSF" id="PIRSF016838">
    <property type="entry name" value="PafC"/>
    <property type="match status" value="1"/>
</dbReference>
<evidence type="ECO:0000313" key="4">
    <source>
        <dbReference type="EMBL" id="MDO3676606.1"/>
    </source>
</evidence>
<name>A0ABT8V596_9BACL</name>
<keyword evidence="2" id="KW-0804">Transcription</keyword>
<dbReference type="Pfam" id="PF08279">
    <property type="entry name" value="HTH_11"/>
    <property type="match status" value="1"/>
</dbReference>
<evidence type="ECO:0000256" key="2">
    <source>
        <dbReference type="ARBA" id="ARBA00023163"/>
    </source>
</evidence>
<evidence type="ECO:0000259" key="3">
    <source>
        <dbReference type="PROSITE" id="PS51000"/>
    </source>
</evidence>
<dbReference type="EMBL" id="JAUMKJ010000006">
    <property type="protein sequence ID" value="MDO3676606.1"/>
    <property type="molecule type" value="Genomic_DNA"/>
</dbReference>
<comment type="caution">
    <text evidence="4">The sequence shown here is derived from an EMBL/GenBank/DDBJ whole genome shotgun (WGS) entry which is preliminary data.</text>
</comment>
<dbReference type="PROSITE" id="PS52050">
    <property type="entry name" value="WYL"/>
    <property type="match status" value="1"/>
</dbReference>
<gene>
    <name evidence="4" type="ORF">Q3C12_06295</name>
</gene>
<sequence>MQKSQRLIQMMMRINASKSFTVRELADEFGLSSRTITRDLQELSELGVPIYSVQGRGGGYRLLQERLLPPISFSEGEAIAMFFACQSLDYFSSLPFGEGAHSALRKFYHYLPTDVREQIDRLKNRIMLWSPYRWMSPVILQTLLQAIMIRSVVTIEYKSSSEVSERNIQPVGLYASSGFWYCPAFCFLREEIRQFRVDRILSASINESIPCRDEITQKTLMDKPQKDHQEQTLLRLELTKKGVWLLESNSRIAPYILRNEDGSGRADIRIAAEDLRFYVDFIWQFGSDVKITEPHEAVTYMKQKIESMRLLYC</sequence>
<dbReference type="InterPro" id="IPR057727">
    <property type="entry name" value="WCX_dom"/>
</dbReference>
<feature type="domain" description="HTH deoR-type" evidence="3">
    <location>
        <begin position="3"/>
        <end position="61"/>
    </location>
</feature>
<dbReference type="SUPFAM" id="SSF46785">
    <property type="entry name" value="Winged helix' DNA-binding domain"/>
    <property type="match status" value="1"/>
</dbReference>
<dbReference type="InterPro" id="IPR026881">
    <property type="entry name" value="WYL_dom"/>
</dbReference>
<keyword evidence="1" id="KW-0805">Transcription regulation</keyword>
<dbReference type="RefSeq" id="WP_302877633.1">
    <property type="nucleotide sequence ID" value="NZ_JAUMKJ010000006.1"/>
</dbReference>
<dbReference type="Pfam" id="PF25583">
    <property type="entry name" value="WCX"/>
    <property type="match status" value="1"/>
</dbReference>
<dbReference type="Proteomes" id="UP001168883">
    <property type="component" value="Unassembled WGS sequence"/>
</dbReference>
<protein>
    <submittedName>
        <fullName evidence="4">YafY family protein</fullName>
    </submittedName>
</protein>
<organism evidence="4 5">
    <name type="scientific">Paenibacillus ehimensis</name>
    <dbReference type="NCBI Taxonomy" id="79264"/>
    <lineage>
        <taxon>Bacteria</taxon>
        <taxon>Bacillati</taxon>
        <taxon>Bacillota</taxon>
        <taxon>Bacilli</taxon>
        <taxon>Bacillales</taxon>
        <taxon>Paenibacillaceae</taxon>
        <taxon>Paenibacillus</taxon>
    </lineage>
</organism>
<dbReference type="Gene3D" id="1.10.10.10">
    <property type="entry name" value="Winged helix-like DNA-binding domain superfamily/Winged helix DNA-binding domain"/>
    <property type="match status" value="1"/>
</dbReference>
<accession>A0ABT8V596</accession>
<dbReference type="PANTHER" id="PTHR34580">
    <property type="match status" value="1"/>
</dbReference>
<dbReference type="InterPro" id="IPR051534">
    <property type="entry name" value="CBASS_pafABC_assoc_protein"/>
</dbReference>